<evidence type="ECO:0000256" key="5">
    <source>
        <dbReference type="ARBA" id="ARBA00012744"/>
    </source>
</evidence>
<dbReference type="RefSeq" id="XP_069203143.1">
    <property type="nucleotide sequence ID" value="XM_069345314.1"/>
</dbReference>
<dbReference type="Proteomes" id="UP001562354">
    <property type="component" value="Unassembled WGS sequence"/>
</dbReference>
<evidence type="ECO:0000256" key="9">
    <source>
        <dbReference type="ARBA" id="ARBA00023180"/>
    </source>
</evidence>
<dbReference type="InterPro" id="IPR036962">
    <property type="entry name" value="Glyco_hydro_3_N_sf"/>
</dbReference>
<dbReference type="Gene3D" id="3.40.50.1700">
    <property type="entry name" value="Glycoside hydrolase family 3 C-terminal domain"/>
    <property type="match status" value="1"/>
</dbReference>
<dbReference type="InterPro" id="IPR036881">
    <property type="entry name" value="Glyco_hydro_3_C_sf"/>
</dbReference>
<comment type="caution">
    <text evidence="14">The sequence shown here is derived from an EMBL/GenBank/DDBJ whole genome shotgun (WGS) entry which is preliminary data.</text>
</comment>
<reference evidence="14 15" key="1">
    <citation type="submission" date="2024-07" db="EMBL/GenBank/DDBJ databases">
        <title>Draft sequence of the Neodothiora populina.</title>
        <authorList>
            <person name="Drown D.D."/>
            <person name="Schuette U.S."/>
            <person name="Buechlein A.B."/>
            <person name="Rusch D.R."/>
            <person name="Winton L.W."/>
            <person name="Adams G.A."/>
        </authorList>
    </citation>
    <scope>NUCLEOTIDE SEQUENCE [LARGE SCALE GENOMIC DNA]</scope>
    <source>
        <strain evidence="14 15">CPC 39397</strain>
    </source>
</reference>
<evidence type="ECO:0000313" key="15">
    <source>
        <dbReference type="Proteomes" id="UP001562354"/>
    </source>
</evidence>
<accession>A0ABR3PL51</accession>
<feature type="signal peptide" evidence="12">
    <location>
        <begin position="1"/>
        <end position="20"/>
    </location>
</feature>
<protein>
    <recommendedName>
        <fullName evidence="5">beta-glucosidase</fullName>
        <ecNumber evidence="5">3.2.1.21</ecNumber>
    </recommendedName>
</protein>
<comment type="subcellular location">
    <subcellularLocation>
        <location evidence="2">Secreted</location>
    </subcellularLocation>
</comment>
<evidence type="ECO:0000256" key="6">
    <source>
        <dbReference type="ARBA" id="ARBA00022525"/>
    </source>
</evidence>
<keyword evidence="9" id="KW-0325">Glycoprotein</keyword>
<organism evidence="14 15">
    <name type="scientific">Neodothiora populina</name>
    <dbReference type="NCBI Taxonomy" id="2781224"/>
    <lineage>
        <taxon>Eukaryota</taxon>
        <taxon>Fungi</taxon>
        <taxon>Dikarya</taxon>
        <taxon>Ascomycota</taxon>
        <taxon>Pezizomycotina</taxon>
        <taxon>Dothideomycetes</taxon>
        <taxon>Dothideomycetidae</taxon>
        <taxon>Dothideales</taxon>
        <taxon>Dothioraceae</taxon>
        <taxon>Neodothiora</taxon>
    </lineage>
</organism>
<dbReference type="Pfam" id="PF00933">
    <property type="entry name" value="Glyco_hydro_3"/>
    <property type="match status" value="1"/>
</dbReference>
<evidence type="ECO:0000256" key="12">
    <source>
        <dbReference type="SAM" id="SignalP"/>
    </source>
</evidence>
<comment type="function">
    <text evidence="11">Beta-glucosidases are one of a number of cellulolytic enzymes involved in the degradation of cellulosic biomass. Catalyzes the last step releasing glucose from the inhibitory cellobiose.</text>
</comment>
<evidence type="ECO:0000256" key="8">
    <source>
        <dbReference type="ARBA" id="ARBA00022801"/>
    </source>
</evidence>
<evidence type="ECO:0000256" key="2">
    <source>
        <dbReference type="ARBA" id="ARBA00004613"/>
    </source>
</evidence>
<evidence type="ECO:0000256" key="7">
    <source>
        <dbReference type="ARBA" id="ARBA00022729"/>
    </source>
</evidence>
<dbReference type="Gene3D" id="2.60.120.380">
    <property type="match status" value="1"/>
</dbReference>
<keyword evidence="10" id="KW-0326">Glycosidase</keyword>
<dbReference type="GeneID" id="95979220"/>
<dbReference type="EMBL" id="JBFMKM010000004">
    <property type="protein sequence ID" value="KAL1306871.1"/>
    <property type="molecule type" value="Genomic_DNA"/>
</dbReference>
<dbReference type="PANTHER" id="PTHR42715:SF12">
    <property type="entry name" value="BETA-GLUCOSIDASE G-RELATED"/>
    <property type="match status" value="1"/>
</dbReference>
<keyword evidence="8" id="KW-0378">Hydrolase</keyword>
<feature type="chain" id="PRO_5046460391" description="beta-glucosidase" evidence="12">
    <location>
        <begin position="21"/>
        <end position="625"/>
    </location>
</feature>
<dbReference type="Gene3D" id="3.20.20.300">
    <property type="entry name" value="Glycoside hydrolase, family 3, N-terminal domain"/>
    <property type="match status" value="1"/>
</dbReference>
<evidence type="ECO:0000313" key="14">
    <source>
        <dbReference type="EMBL" id="KAL1306871.1"/>
    </source>
</evidence>
<sequence>MVQFNGKLLAVACLSACVLAEDLNASSAVEWRTSSARVNALIEQLTGEEKVTLVTGHLNPGNQNQAGYVAPVPRSNIPAVQLSDGEAGINVVVNAIAPPNQLNIAATWSKAAAYNDGVITGRDAALLNMTVALAPRVNILRDPVEGNLWQSYSEDPFLNGALGVAAMNGIQSQGTMANSKQIGPSSTGASSGDLNSIVDLQTPYEVYWAPHGELIDAGVATLMCSYSKVNGVQACQYQEISNFVRSVHNFTGIMMSDWGATHSTAPSIEASMDWEMPFGTFYGQALYNDIYTYGNLSETYLDRAVGHILQTYEAYGLLDKTATSMLLDTGSLSADVETTDANLAYDIAVRSGILLKNKGALPISNDASIAVIGPNGLQYTSGTNFAERAFGCPDRRISSLVALEQRKGGASIPSAVGIDLEGTVIPSSALISLNGTSGLSRNDSFGFTVIDQEVDSDGLDQLPANRSYTWQGFIRTNTSGLYRLSLQREFSLLNNGNNNSDYHNIFSVGSLGVNGSRIANGYRIFGDGGIRPWSYSITTRAGWDNIAATVYLSAGVHNISFGIVGVIQQPASVRLCWVTPEQREADITTAVDLAKTVDTPIVFAFAQSPAAQALTLDAYMDELVT</sequence>
<proteinExistence type="inferred from homology"/>
<dbReference type="SUPFAM" id="SSF51445">
    <property type="entry name" value="(Trans)glycosidases"/>
    <property type="match status" value="1"/>
</dbReference>
<dbReference type="PRINTS" id="PR00133">
    <property type="entry name" value="GLHYDRLASE3"/>
</dbReference>
<comment type="pathway">
    <text evidence="3">Glycan metabolism; cellulose degradation.</text>
</comment>
<evidence type="ECO:0000256" key="1">
    <source>
        <dbReference type="ARBA" id="ARBA00000448"/>
    </source>
</evidence>
<comment type="catalytic activity">
    <reaction evidence="1">
        <text>Hydrolysis of terminal, non-reducing beta-D-glucosyl residues with release of beta-D-glucose.</text>
        <dbReference type="EC" id="3.2.1.21"/>
    </reaction>
</comment>
<dbReference type="InterPro" id="IPR001764">
    <property type="entry name" value="Glyco_hydro_3_N"/>
</dbReference>
<dbReference type="InterPro" id="IPR017853">
    <property type="entry name" value="GH"/>
</dbReference>
<evidence type="ECO:0000259" key="13">
    <source>
        <dbReference type="Pfam" id="PF00933"/>
    </source>
</evidence>
<dbReference type="PANTHER" id="PTHR42715">
    <property type="entry name" value="BETA-GLUCOSIDASE"/>
    <property type="match status" value="1"/>
</dbReference>
<keyword evidence="6" id="KW-0964">Secreted</keyword>
<evidence type="ECO:0000256" key="11">
    <source>
        <dbReference type="ARBA" id="ARBA00024983"/>
    </source>
</evidence>
<keyword evidence="7 12" id="KW-0732">Signal</keyword>
<evidence type="ECO:0000256" key="10">
    <source>
        <dbReference type="ARBA" id="ARBA00023295"/>
    </source>
</evidence>
<gene>
    <name evidence="14" type="ORF">AAFC00_005521</name>
</gene>
<dbReference type="InterPro" id="IPR050288">
    <property type="entry name" value="Cellulose_deg_GH3"/>
</dbReference>
<name>A0ABR3PL51_9PEZI</name>
<feature type="domain" description="Glycoside hydrolase family 3 N-terminal" evidence="13">
    <location>
        <begin position="74"/>
        <end position="261"/>
    </location>
</feature>
<evidence type="ECO:0000256" key="4">
    <source>
        <dbReference type="ARBA" id="ARBA00005336"/>
    </source>
</evidence>
<evidence type="ECO:0000256" key="3">
    <source>
        <dbReference type="ARBA" id="ARBA00004987"/>
    </source>
</evidence>
<comment type="similarity">
    <text evidence="4">Belongs to the glycosyl hydrolase 3 family.</text>
</comment>
<keyword evidence="15" id="KW-1185">Reference proteome</keyword>
<dbReference type="EC" id="3.2.1.21" evidence="5"/>